<proteinExistence type="inferred from homology"/>
<evidence type="ECO:0000256" key="4">
    <source>
        <dbReference type="ARBA" id="ARBA00022801"/>
    </source>
</evidence>
<comment type="similarity">
    <text evidence="2">Belongs to the metallo-beta-lactamase superfamily.</text>
</comment>
<dbReference type="RefSeq" id="WP_016486899.1">
    <property type="nucleotide sequence ID" value="NZ_BQII01000006.1"/>
</dbReference>
<dbReference type="SUPFAM" id="SSF56281">
    <property type="entry name" value="Metallo-hydrolase/oxidoreductase"/>
    <property type="match status" value="1"/>
</dbReference>
<keyword evidence="5" id="KW-0862">Zinc</keyword>
<feature type="domain" description="Metallo-beta-lactamase" evidence="6">
    <location>
        <begin position="32"/>
        <end position="244"/>
    </location>
</feature>
<evidence type="ECO:0000259" key="6">
    <source>
        <dbReference type="SMART" id="SM00849"/>
    </source>
</evidence>
<gene>
    <name evidence="7" type="ORF">P3W50_13680</name>
</gene>
<evidence type="ECO:0000313" key="7">
    <source>
        <dbReference type="EMBL" id="MDF3871519.1"/>
    </source>
</evidence>
<evidence type="ECO:0000256" key="1">
    <source>
        <dbReference type="ARBA" id="ARBA00001947"/>
    </source>
</evidence>
<name>A0AAW6PMK4_PSEPU</name>
<organism evidence="7 8">
    <name type="scientific">Pseudomonas putida</name>
    <name type="common">Arthrobacter siderocapsulatus</name>
    <dbReference type="NCBI Taxonomy" id="303"/>
    <lineage>
        <taxon>Bacteria</taxon>
        <taxon>Pseudomonadati</taxon>
        <taxon>Pseudomonadota</taxon>
        <taxon>Gammaproteobacteria</taxon>
        <taxon>Pseudomonadales</taxon>
        <taxon>Pseudomonadaceae</taxon>
        <taxon>Pseudomonas</taxon>
    </lineage>
</organism>
<dbReference type="PANTHER" id="PTHR42978:SF2">
    <property type="entry name" value="102 KBASES UNSTABLE REGION: FROM 1 TO 119443"/>
    <property type="match status" value="1"/>
</dbReference>
<dbReference type="SMART" id="SM00849">
    <property type="entry name" value="Lactamase_B"/>
    <property type="match status" value="1"/>
</dbReference>
<keyword evidence="3" id="KW-0479">Metal-binding</keyword>
<dbReference type="EMBL" id="JARJLO010000207">
    <property type="protein sequence ID" value="MDF3871519.1"/>
    <property type="molecule type" value="Genomic_DNA"/>
</dbReference>
<dbReference type="PANTHER" id="PTHR42978">
    <property type="entry name" value="QUORUM-QUENCHING LACTONASE YTNP-RELATED-RELATED"/>
    <property type="match status" value="1"/>
</dbReference>
<dbReference type="InterPro" id="IPR051013">
    <property type="entry name" value="MBL_superfamily_lactonases"/>
</dbReference>
<dbReference type="InterPro" id="IPR001279">
    <property type="entry name" value="Metallo-B-lactamas"/>
</dbReference>
<dbReference type="Pfam" id="PF00753">
    <property type="entry name" value="Lactamase_B"/>
    <property type="match status" value="1"/>
</dbReference>
<reference evidence="7" key="1">
    <citation type="submission" date="2023-03" db="EMBL/GenBank/DDBJ databases">
        <title>Draft assemblies of triclosan tolerant bacteria isolated from returned activated sludge.</title>
        <authorList>
            <person name="Van Hamelsveld S."/>
        </authorList>
    </citation>
    <scope>NUCLEOTIDE SEQUENCE</scope>
    <source>
        <strain evidence="7">GW210012_S60</strain>
    </source>
</reference>
<dbReference type="GO" id="GO:0046872">
    <property type="term" value="F:metal ion binding"/>
    <property type="evidence" value="ECO:0007669"/>
    <property type="project" value="UniProtKB-KW"/>
</dbReference>
<dbReference type="Proteomes" id="UP001217741">
    <property type="component" value="Unassembled WGS sequence"/>
</dbReference>
<keyword evidence="4" id="KW-0378">Hydrolase</keyword>
<dbReference type="AlphaFoldDB" id="A0AAW6PMK4"/>
<dbReference type="CDD" id="cd07729">
    <property type="entry name" value="AHL_lactonase_MBL-fold"/>
    <property type="match status" value="1"/>
</dbReference>
<sequence>MEEVKLYAMTCGWITMPYGFFMAGETGDLAIPVPCYLIEHPKGTVLFDTGLELPLQSKDPEVVKKSLGVFSDITTVNFVPGEDVAKRLEAFGVDPLKINFIINSHLHFDHCGGNACIPNARLVIQKREWEAAKNEENIEKEVYAPRHYDLGHERLEIDGEHDLFGDGSVVLIPSFGHTPGHQSLKVKVDGKDVIITADACYLKASLEKMTLPDAMVVNDAQGMLDNFNLFKQLKSKGAMVLYGHDPEQSKLLTDGAIRRVRPAALAGLQQ</sequence>
<comment type="caution">
    <text evidence="7">The sequence shown here is derived from an EMBL/GenBank/DDBJ whole genome shotgun (WGS) entry which is preliminary data.</text>
</comment>
<dbReference type="GO" id="GO:0016787">
    <property type="term" value="F:hydrolase activity"/>
    <property type="evidence" value="ECO:0007669"/>
    <property type="project" value="UniProtKB-KW"/>
</dbReference>
<evidence type="ECO:0000313" key="8">
    <source>
        <dbReference type="Proteomes" id="UP001217741"/>
    </source>
</evidence>
<evidence type="ECO:0000256" key="5">
    <source>
        <dbReference type="ARBA" id="ARBA00022833"/>
    </source>
</evidence>
<comment type="cofactor">
    <cofactor evidence="1">
        <name>Zn(2+)</name>
        <dbReference type="ChEBI" id="CHEBI:29105"/>
    </cofactor>
</comment>
<evidence type="ECO:0000256" key="2">
    <source>
        <dbReference type="ARBA" id="ARBA00007749"/>
    </source>
</evidence>
<dbReference type="InterPro" id="IPR036866">
    <property type="entry name" value="RibonucZ/Hydroxyglut_hydro"/>
</dbReference>
<protein>
    <submittedName>
        <fullName evidence="7">N-acyl homoserine lactonase family protein</fullName>
    </submittedName>
</protein>
<accession>A0AAW6PMK4</accession>
<evidence type="ECO:0000256" key="3">
    <source>
        <dbReference type="ARBA" id="ARBA00022723"/>
    </source>
</evidence>
<dbReference type="Gene3D" id="3.60.15.10">
    <property type="entry name" value="Ribonuclease Z/Hydroxyacylglutathione hydrolase-like"/>
    <property type="match status" value="1"/>
</dbReference>